<sequence length="689" mass="78016">MSTSSSPSPSSEAGRKKTVTGAGTTAMKRSLKLPRLPVPRLRDTLDRYLKSLEPFLLEDEARGGLASSKAMQERIKWTNEFEHGLGKTLQERLIELDKKSPHNWLDDNFWLIKAYLEWRAPLLINSNWWLAYKDDCNSIPTFVREGKEEDTLRLAGISAWQVRRAAWLLSRTLRFKEGLESQELYPETTRTGLWMHNTVPRMFNVCRIPQKGCDRLSTPNSESPYRKKVVVMIYDWFYSIDACEEDSDRSIGHKEFERRIRRVVLDASRRLVAGERARPVGLLSSDDRDIWAKNREYLFNLSETNRRTMQVIEDSIMILSLDHYTHTTSDPGSFEMKSHLHNIRSGIDGQNRWYDKGTTLIVENNTRAGMMGEHSPVDALVPSIVAEYSLAADMESEGEWAPIKHLCEESVSGDDGCWERLEWVVDEIVLKEIGEAGGRAKVAIDDSDDAVYWFKDYGTEWIKSAALLSPDAWVQMAMQLAWYRTRGTFTATYETALTRVFEHGRTETIRTLSTDSRKFVLAMCDERSSPETRKSLLQQAIKTHGQLTKAAATGRGVDRHLLGLRLLIQEGESTPSVFEDSFFARSQEWKLSTSGLSAGEYFKGTGFGAMYEDGYGINYLAAGDVIKFGIESKFSSPETSTEMFKDVLFEVLREMKGLFLESSPSPSDSSSSDPLSTSGSTSGVIKARL</sequence>
<evidence type="ECO:0000259" key="6">
    <source>
        <dbReference type="Pfam" id="PF00755"/>
    </source>
</evidence>
<evidence type="ECO:0000256" key="4">
    <source>
        <dbReference type="PIRSR" id="PIRSR600542-1"/>
    </source>
</evidence>
<evidence type="ECO:0000313" key="7">
    <source>
        <dbReference type="EMBL" id="PAV16513.1"/>
    </source>
</evidence>
<dbReference type="GO" id="GO:0016746">
    <property type="term" value="F:acyltransferase activity"/>
    <property type="evidence" value="ECO:0007669"/>
    <property type="project" value="UniProtKB-KW"/>
</dbReference>
<feature type="domain" description="Choline/carnitine acyltransferase" evidence="6">
    <location>
        <begin position="36"/>
        <end position="648"/>
    </location>
</feature>
<keyword evidence="2" id="KW-0808">Transferase</keyword>
<feature type="compositionally biased region" description="Low complexity" evidence="5">
    <location>
        <begin position="1"/>
        <end position="11"/>
    </location>
</feature>
<dbReference type="OrthoDB" id="240216at2759"/>
<protein>
    <submittedName>
        <fullName evidence="7">Acyltransferase ctase COT CPT</fullName>
    </submittedName>
</protein>
<evidence type="ECO:0000256" key="2">
    <source>
        <dbReference type="ARBA" id="ARBA00022679"/>
    </source>
</evidence>
<dbReference type="PANTHER" id="PTHR22589">
    <property type="entry name" value="CARNITINE O-ACYLTRANSFERASE"/>
    <property type="match status" value="1"/>
</dbReference>
<dbReference type="InterPro" id="IPR042231">
    <property type="entry name" value="Cho/carn_acyl_trans_2"/>
</dbReference>
<evidence type="ECO:0000256" key="5">
    <source>
        <dbReference type="SAM" id="MobiDB-lite"/>
    </source>
</evidence>
<name>A0A286UAA3_9AGAM</name>
<reference evidence="7 8" key="1">
    <citation type="journal article" date="2017" name="Mol. Ecol.">
        <title>Comparative and population genomic landscape of Phellinus noxius: A hypervariable fungus causing root rot in trees.</title>
        <authorList>
            <person name="Chung C.L."/>
            <person name="Lee T.J."/>
            <person name="Akiba M."/>
            <person name="Lee H.H."/>
            <person name="Kuo T.H."/>
            <person name="Liu D."/>
            <person name="Ke H.M."/>
            <person name="Yokoi T."/>
            <person name="Roa M.B."/>
            <person name="Lu M.J."/>
            <person name="Chang Y.Y."/>
            <person name="Ann P.J."/>
            <person name="Tsai J.N."/>
            <person name="Chen C.Y."/>
            <person name="Tzean S.S."/>
            <person name="Ota Y."/>
            <person name="Hattori T."/>
            <person name="Sahashi N."/>
            <person name="Liou R.F."/>
            <person name="Kikuchi T."/>
            <person name="Tsai I.J."/>
        </authorList>
    </citation>
    <scope>NUCLEOTIDE SEQUENCE [LARGE SCALE GENOMIC DNA]</scope>
    <source>
        <strain evidence="7 8">FFPRI411160</strain>
    </source>
</reference>
<dbReference type="STRING" id="2282107.A0A286UAA3"/>
<comment type="caution">
    <text evidence="7">The sequence shown here is derived from an EMBL/GenBank/DDBJ whole genome shotgun (WGS) entry which is preliminary data.</text>
</comment>
<keyword evidence="3 7" id="KW-0012">Acyltransferase</keyword>
<proteinExistence type="inferred from homology"/>
<evidence type="ECO:0000313" key="8">
    <source>
        <dbReference type="Proteomes" id="UP000217199"/>
    </source>
</evidence>
<dbReference type="AlphaFoldDB" id="A0A286UAA3"/>
<dbReference type="SUPFAM" id="SSF52777">
    <property type="entry name" value="CoA-dependent acyltransferases"/>
    <property type="match status" value="2"/>
</dbReference>
<feature type="region of interest" description="Disordered" evidence="5">
    <location>
        <begin position="660"/>
        <end position="689"/>
    </location>
</feature>
<dbReference type="InParanoid" id="A0A286UAA3"/>
<comment type="similarity">
    <text evidence="1">Belongs to the carnitine/choline acetyltransferase family.</text>
</comment>
<dbReference type="Proteomes" id="UP000217199">
    <property type="component" value="Unassembled WGS sequence"/>
</dbReference>
<accession>A0A286UAA3</accession>
<evidence type="ECO:0000256" key="1">
    <source>
        <dbReference type="ARBA" id="ARBA00005232"/>
    </source>
</evidence>
<dbReference type="PROSITE" id="PS00439">
    <property type="entry name" value="ACYLTRANSF_C_1"/>
    <property type="match status" value="1"/>
</dbReference>
<organism evidence="7 8">
    <name type="scientific">Pyrrhoderma noxium</name>
    <dbReference type="NCBI Taxonomy" id="2282107"/>
    <lineage>
        <taxon>Eukaryota</taxon>
        <taxon>Fungi</taxon>
        <taxon>Dikarya</taxon>
        <taxon>Basidiomycota</taxon>
        <taxon>Agaricomycotina</taxon>
        <taxon>Agaricomycetes</taxon>
        <taxon>Hymenochaetales</taxon>
        <taxon>Hymenochaetaceae</taxon>
        <taxon>Pyrrhoderma</taxon>
    </lineage>
</organism>
<evidence type="ECO:0000256" key="3">
    <source>
        <dbReference type="ARBA" id="ARBA00023315"/>
    </source>
</evidence>
<feature type="region of interest" description="Disordered" evidence="5">
    <location>
        <begin position="1"/>
        <end position="26"/>
    </location>
</feature>
<feature type="active site" description="Proton acceptor" evidence="4">
    <location>
        <position position="374"/>
    </location>
</feature>
<dbReference type="Gene3D" id="3.30.559.10">
    <property type="entry name" value="Chloramphenicol acetyltransferase-like domain"/>
    <property type="match status" value="1"/>
</dbReference>
<dbReference type="Pfam" id="PF00755">
    <property type="entry name" value="Carn_acyltransf"/>
    <property type="match status" value="1"/>
</dbReference>
<dbReference type="Gene3D" id="3.30.559.70">
    <property type="entry name" value="Choline/Carnitine o-acyltransferase, domain 2"/>
    <property type="match status" value="1"/>
</dbReference>
<feature type="compositionally biased region" description="Low complexity" evidence="5">
    <location>
        <begin position="662"/>
        <end position="683"/>
    </location>
</feature>
<keyword evidence="8" id="KW-1185">Reference proteome</keyword>
<dbReference type="InterPro" id="IPR000542">
    <property type="entry name" value="Carn_acyl_trans"/>
</dbReference>
<gene>
    <name evidence="7" type="ORF">PNOK_0813300</name>
</gene>
<dbReference type="PANTHER" id="PTHR22589:SF107">
    <property type="entry name" value="CHOLINE_CARNITINE ACYLTRANSFERASE DOMAIN-CONTAINING PROTEIN"/>
    <property type="match status" value="1"/>
</dbReference>
<dbReference type="InterPro" id="IPR023213">
    <property type="entry name" value="CAT-like_dom_sf"/>
</dbReference>
<dbReference type="EMBL" id="NBII01000008">
    <property type="protein sequence ID" value="PAV16513.1"/>
    <property type="molecule type" value="Genomic_DNA"/>
</dbReference>
<dbReference type="InterPro" id="IPR039551">
    <property type="entry name" value="Cho/carn_acyl_trans"/>
</dbReference>